<keyword evidence="2 5" id="KW-0479">Metal-binding</keyword>
<reference evidence="6 7" key="1">
    <citation type="submission" date="2016-09" db="EMBL/GenBank/DDBJ databases">
        <title>Pseudonocardia autotrophica DSM535, a candidate organism with high potential of specific P450 cytochromes.</title>
        <authorList>
            <person name="Grumaz C."/>
            <person name="Vainshtein Y."/>
            <person name="Kirstahler P."/>
            <person name="Sohn K."/>
        </authorList>
    </citation>
    <scope>NUCLEOTIDE SEQUENCE [LARGE SCALE GENOMIC DNA]</scope>
    <source>
        <strain evidence="6 7">DSM 535</strain>
    </source>
</reference>
<sequence>MSATTPISGTPADTTLSAELRQATFEVHEEAHRSTYMAALLDGGLPLDAYTLLAEQYGAIYAALEAASDAMADHPVAGPFVIDDLRRLPALHDDLDALGSGVPRILPATTRYVERLHTAATDPERFVAHHYIRYLGDLSGGQVIGKLLQRTYGLSGDGVRFYDFTSLGAPPRFRARYRELLDATGWDAAARSRVAAEAVLGFRLNIAVLSEMAEEVGLEQPLAS</sequence>
<dbReference type="AlphaFoldDB" id="A0A1Y2N6Q0"/>
<dbReference type="Pfam" id="PF01126">
    <property type="entry name" value="Heme_oxygenase"/>
    <property type="match status" value="1"/>
</dbReference>
<dbReference type="InterPro" id="IPR016084">
    <property type="entry name" value="Haem_Oase-like_multi-hlx"/>
</dbReference>
<dbReference type="EC" id="1.14.14.18" evidence="6"/>
<dbReference type="PANTHER" id="PTHR10720">
    <property type="entry name" value="HEME OXYGENASE"/>
    <property type="match status" value="1"/>
</dbReference>
<dbReference type="Gene3D" id="1.20.910.10">
    <property type="entry name" value="Heme oxygenase-like"/>
    <property type="match status" value="1"/>
</dbReference>
<evidence type="ECO:0000256" key="4">
    <source>
        <dbReference type="PIRSR" id="PIRSR000343-1"/>
    </source>
</evidence>
<keyword evidence="7" id="KW-1185">Reference proteome</keyword>
<dbReference type="PANTHER" id="PTHR10720:SF0">
    <property type="entry name" value="HEME OXYGENASE"/>
    <property type="match status" value="1"/>
</dbReference>
<dbReference type="OrthoDB" id="5493802at2"/>
<feature type="binding site" description="axial binding residue" evidence="5">
    <location>
        <position position="28"/>
    </location>
    <ligand>
        <name>heme b</name>
        <dbReference type="ChEBI" id="CHEBI:60344"/>
    </ligand>
    <ligandPart>
        <name>Fe</name>
        <dbReference type="ChEBI" id="CHEBI:18248"/>
    </ligandPart>
</feature>
<dbReference type="InterPro" id="IPR002051">
    <property type="entry name" value="Haem_Oase"/>
</dbReference>
<dbReference type="CDD" id="cd19165">
    <property type="entry name" value="HemeO"/>
    <property type="match status" value="1"/>
</dbReference>
<dbReference type="PIRSF" id="PIRSF000343">
    <property type="entry name" value="Haem_Oase"/>
    <property type="match status" value="1"/>
</dbReference>
<dbReference type="GO" id="GO:0006979">
    <property type="term" value="P:response to oxidative stress"/>
    <property type="evidence" value="ECO:0007669"/>
    <property type="project" value="TreeGrafter"/>
</dbReference>
<evidence type="ECO:0000313" key="7">
    <source>
        <dbReference type="Proteomes" id="UP000194360"/>
    </source>
</evidence>
<evidence type="ECO:0000256" key="2">
    <source>
        <dbReference type="ARBA" id="ARBA00022723"/>
    </source>
</evidence>
<feature type="binding site" evidence="4">
    <location>
        <position position="21"/>
    </location>
    <ligand>
        <name>heme b</name>
        <dbReference type="ChEBI" id="CHEBI:60344"/>
    </ligand>
</feature>
<keyword evidence="1 4" id="KW-0349">Heme</keyword>
<feature type="binding site" evidence="4">
    <location>
        <position position="131"/>
    </location>
    <ligand>
        <name>heme b</name>
        <dbReference type="ChEBI" id="CHEBI:60344"/>
    </ligand>
</feature>
<dbReference type="GO" id="GO:0006788">
    <property type="term" value="P:heme oxidation"/>
    <property type="evidence" value="ECO:0007669"/>
    <property type="project" value="InterPro"/>
</dbReference>
<gene>
    <name evidence="6" type="primary">hmuO</name>
    <name evidence="6" type="ORF">BG845_01092</name>
</gene>
<proteinExistence type="predicted"/>
<organism evidence="6 7">
    <name type="scientific">Pseudonocardia autotrophica</name>
    <name type="common">Amycolata autotrophica</name>
    <name type="synonym">Nocardia autotrophica</name>
    <dbReference type="NCBI Taxonomy" id="2074"/>
    <lineage>
        <taxon>Bacteria</taxon>
        <taxon>Bacillati</taxon>
        <taxon>Actinomycetota</taxon>
        <taxon>Actinomycetes</taxon>
        <taxon>Pseudonocardiales</taxon>
        <taxon>Pseudonocardiaceae</taxon>
        <taxon>Pseudonocardia</taxon>
    </lineage>
</organism>
<keyword evidence="3 5" id="KW-0408">Iron</keyword>
<comment type="caution">
    <text evidence="6">The sequence shown here is derived from an EMBL/GenBank/DDBJ whole genome shotgun (WGS) entry which is preliminary data.</text>
</comment>
<keyword evidence="6" id="KW-0560">Oxidoreductase</keyword>
<dbReference type="EMBL" id="MIGB01000004">
    <property type="protein sequence ID" value="OSY42851.1"/>
    <property type="molecule type" value="Genomic_DNA"/>
</dbReference>
<dbReference type="SUPFAM" id="SSF48613">
    <property type="entry name" value="Heme oxygenase-like"/>
    <property type="match status" value="1"/>
</dbReference>
<evidence type="ECO:0000256" key="3">
    <source>
        <dbReference type="ARBA" id="ARBA00023004"/>
    </source>
</evidence>
<evidence type="ECO:0000256" key="1">
    <source>
        <dbReference type="ARBA" id="ARBA00022617"/>
    </source>
</evidence>
<dbReference type="GO" id="GO:0020037">
    <property type="term" value="F:heme binding"/>
    <property type="evidence" value="ECO:0007669"/>
    <property type="project" value="TreeGrafter"/>
</dbReference>
<dbReference type="InterPro" id="IPR016053">
    <property type="entry name" value="Haem_Oase-like"/>
</dbReference>
<dbReference type="GO" id="GO:0046872">
    <property type="term" value="F:metal ion binding"/>
    <property type="evidence" value="ECO:0007669"/>
    <property type="project" value="UniProtKB-KW"/>
</dbReference>
<dbReference type="GO" id="GO:0004392">
    <property type="term" value="F:heme oxygenase (decyclizing) activity"/>
    <property type="evidence" value="ECO:0007669"/>
    <property type="project" value="UniProtKB-EC"/>
</dbReference>
<dbReference type="GO" id="GO:0042167">
    <property type="term" value="P:heme catabolic process"/>
    <property type="evidence" value="ECO:0007669"/>
    <property type="project" value="TreeGrafter"/>
</dbReference>
<dbReference type="STRING" id="2074.BG845_01092"/>
<dbReference type="PRINTS" id="PR00088">
    <property type="entry name" value="HAEMOXYGNASE"/>
</dbReference>
<name>A0A1Y2N6Q0_PSEAH</name>
<protein>
    <submittedName>
        <fullName evidence="6">Heme oxygenase</fullName>
        <ecNumber evidence="6">1.14.14.18</ecNumber>
    </submittedName>
</protein>
<feature type="binding site" evidence="4">
    <location>
        <position position="178"/>
    </location>
    <ligand>
        <name>heme b</name>
        <dbReference type="ChEBI" id="CHEBI:60344"/>
    </ligand>
</feature>
<accession>A0A1Y2N6Q0</accession>
<evidence type="ECO:0000256" key="5">
    <source>
        <dbReference type="PIRSR" id="PIRSR000343-2"/>
    </source>
</evidence>
<evidence type="ECO:0000313" key="6">
    <source>
        <dbReference type="EMBL" id="OSY42851.1"/>
    </source>
</evidence>
<dbReference type="RefSeq" id="WP_085911408.1">
    <property type="nucleotide sequence ID" value="NZ_AP018920.1"/>
</dbReference>
<dbReference type="Proteomes" id="UP000194360">
    <property type="component" value="Unassembled WGS sequence"/>
</dbReference>